<keyword evidence="4" id="KW-1185">Reference proteome</keyword>
<feature type="chain" id="PRO_5035922861" evidence="2">
    <location>
        <begin position="28"/>
        <end position="157"/>
    </location>
</feature>
<evidence type="ECO:0000313" key="3">
    <source>
        <dbReference type="EMBL" id="CAB3407476.1"/>
    </source>
</evidence>
<organism evidence="3 4">
    <name type="scientific">Caenorhabditis bovis</name>
    <dbReference type="NCBI Taxonomy" id="2654633"/>
    <lineage>
        <taxon>Eukaryota</taxon>
        <taxon>Metazoa</taxon>
        <taxon>Ecdysozoa</taxon>
        <taxon>Nematoda</taxon>
        <taxon>Chromadorea</taxon>
        <taxon>Rhabditida</taxon>
        <taxon>Rhabditina</taxon>
        <taxon>Rhabditomorpha</taxon>
        <taxon>Rhabditoidea</taxon>
        <taxon>Rhabditidae</taxon>
        <taxon>Peloderinae</taxon>
        <taxon>Caenorhabditis</taxon>
    </lineage>
</organism>
<feature type="region of interest" description="Disordered" evidence="1">
    <location>
        <begin position="76"/>
        <end position="130"/>
    </location>
</feature>
<dbReference type="PANTHER" id="PTHR38616:SF3">
    <property type="entry name" value="PROTEIN CBG03925"/>
    <property type="match status" value="1"/>
</dbReference>
<comment type="caution">
    <text evidence="3">The sequence shown here is derived from an EMBL/GenBank/DDBJ whole genome shotgun (WGS) entry which is preliminary data.</text>
</comment>
<accession>A0A8S1F5R3</accession>
<dbReference type="InterPro" id="IPR039962">
    <property type="entry name" value="ZC21.8"/>
</dbReference>
<sequence>METLLFGFTFTIFILSLFSCSKNGSKSRSTSSDVKNGEKTPKNCKTEEANNKMKAAKKPSDDEDIKFNINIKKDEKKDDVFDDDEENPVAKLELRKKKPPSTATTPSSNTPIEKKSQVAVSKKPSMEKLGGEQPVLAINEKAIGMSCYVPVAVRIAD</sequence>
<name>A0A8S1F5R3_9PELO</name>
<gene>
    <name evidence="3" type="ORF">CBOVIS_LOCUS9402</name>
</gene>
<dbReference type="PANTHER" id="PTHR38616">
    <property type="entry name" value="PROTEIN CBG03925"/>
    <property type="match status" value="1"/>
</dbReference>
<feature type="compositionally biased region" description="Low complexity" evidence="1">
    <location>
        <begin position="22"/>
        <end position="32"/>
    </location>
</feature>
<dbReference type="AlphaFoldDB" id="A0A8S1F5R3"/>
<evidence type="ECO:0000256" key="2">
    <source>
        <dbReference type="SAM" id="SignalP"/>
    </source>
</evidence>
<evidence type="ECO:0000256" key="1">
    <source>
        <dbReference type="SAM" id="MobiDB-lite"/>
    </source>
</evidence>
<feature type="region of interest" description="Disordered" evidence="1">
    <location>
        <begin position="22"/>
        <end position="63"/>
    </location>
</feature>
<keyword evidence="2" id="KW-0732">Signal</keyword>
<dbReference type="Proteomes" id="UP000494206">
    <property type="component" value="Unassembled WGS sequence"/>
</dbReference>
<evidence type="ECO:0000313" key="4">
    <source>
        <dbReference type="Proteomes" id="UP000494206"/>
    </source>
</evidence>
<feature type="compositionally biased region" description="Basic and acidic residues" evidence="1">
    <location>
        <begin position="35"/>
        <end position="51"/>
    </location>
</feature>
<protein>
    <submittedName>
        <fullName evidence="3">Uncharacterized protein</fullName>
    </submittedName>
</protein>
<feature type="signal peptide" evidence="2">
    <location>
        <begin position="1"/>
        <end position="27"/>
    </location>
</feature>
<dbReference type="EMBL" id="CADEPM010000006">
    <property type="protein sequence ID" value="CAB3407476.1"/>
    <property type="molecule type" value="Genomic_DNA"/>
</dbReference>
<proteinExistence type="predicted"/>
<reference evidence="3 4" key="1">
    <citation type="submission" date="2020-04" db="EMBL/GenBank/DDBJ databases">
        <authorList>
            <person name="Laetsch R D."/>
            <person name="Stevens L."/>
            <person name="Kumar S."/>
            <person name="Blaxter L. M."/>
        </authorList>
    </citation>
    <scope>NUCLEOTIDE SEQUENCE [LARGE SCALE GENOMIC DNA]</scope>
</reference>